<protein>
    <submittedName>
        <fullName evidence="2">Uncharacterized protein</fullName>
    </submittedName>
</protein>
<organism evidence="2 3">
    <name type="scientific">Hyaloperonospora brassicae</name>
    <name type="common">Brassica downy mildew</name>
    <name type="synonym">Peronospora brassicae</name>
    <dbReference type="NCBI Taxonomy" id="162125"/>
    <lineage>
        <taxon>Eukaryota</taxon>
        <taxon>Sar</taxon>
        <taxon>Stramenopiles</taxon>
        <taxon>Oomycota</taxon>
        <taxon>Peronosporomycetes</taxon>
        <taxon>Peronosporales</taxon>
        <taxon>Peronosporaceae</taxon>
        <taxon>Hyaloperonospora</taxon>
    </lineage>
</organism>
<feature type="compositionally biased region" description="Polar residues" evidence="1">
    <location>
        <begin position="159"/>
        <end position="175"/>
    </location>
</feature>
<evidence type="ECO:0000256" key="1">
    <source>
        <dbReference type="SAM" id="MobiDB-lite"/>
    </source>
</evidence>
<feature type="region of interest" description="Disordered" evidence="1">
    <location>
        <begin position="93"/>
        <end position="191"/>
    </location>
</feature>
<proteinExistence type="predicted"/>
<sequence>MMRQQSAVPQNASDPSYDNTKGDSSILRYIKKLTTHQTKAKQQRMDRYLQHVKRALPAEDFPCTVSKPVRLVPATGQQRSQQSDGASALPRFEKAQQQNSGCSRKQAAAFPRPIHSQSQPKRLRKRNSEGNRQQNRRKRARGKRQTTTSGPLDRFRWNDTASSQNQVSSTCGTKESSSDKMAPLAAAPRETRHIQSMQLQRSTLEPLRTNSRVRTARADSTWLPVQPQEPPSVVDPYSVPDPTHDPSISAAHSTSFLAQDKTPQDGIRGASSQHGMFVPTHDPLSRIMESIYF</sequence>
<comment type="caution">
    <text evidence="2">The sequence shown here is derived from an EMBL/GenBank/DDBJ whole genome shotgun (WGS) entry which is preliminary data.</text>
</comment>
<feature type="compositionally biased region" description="Basic residues" evidence="1">
    <location>
        <begin position="134"/>
        <end position="144"/>
    </location>
</feature>
<evidence type="ECO:0000313" key="3">
    <source>
        <dbReference type="Proteomes" id="UP001162031"/>
    </source>
</evidence>
<name>A0AAV0SY98_HYABA</name>
<dbReference type="EMBL" id="CANTFL010000059">
    <property type="protein sequence ID" value="CAI5710437.1"/>
    <property type="molecule type" value="Genomic_DNA"/>
</dbReference>
<gene>
    <name evidence="2" type="ORF">HBR001_LOCUS469</name>
</gene>
<dbReference type="AlphaFoldDB" id="A0AAV0SY98"/>
<accession>A0AAV0SY98</accession>
<feature type="region of interest" description="Disordered" evidence="1">
    <location>
        <begin position="1"/>
        <end position="23"/>
    </location>
</feature>
<keyword evidence="3" id="KW-1185">Reference proteome</keyword>
<evidence type="ECO:0000313" key="2">
    <source>
        <dbReference type="EMBL" id="CAI5710437.1"/>
    </source>
</evidence>
<dbReference type="Proteomes" id="UP001162031">
    <property type="component" value="Unassembled WGS sequence"/>
</dbReference>
<reference evidence="2" key="1">
    <citation type="submission" date="2022-12" db="EMBL/GenBank/DDBJ databases">
        <authorList>
            <person name="Webb A."/>
        </authorList>
    </citation>
    <scope>NUCLEOTIDE SEQUENCE</scope>
    <source>
        <strain evidence="2">Hp1</strain>
    </source>
</reference>